<feature type="transmembrane region" description="Helical" evidence="7">
    <location>
        <begin position="99"/>
        <end position="119"/>
    </location>
</feature>
<evidence type="ECO:0000256" key="5">
    <source>
        <dbReference type="ARBA" id="ARBA00022989"/>
    </source>
</evidence>
<dbReference type="PANTHER" id="PTHR43744:SF12">
    <property type="entry name" value="ABC TRANSPORTER PERMEASE PROTEIN MG189-RELATED"/>
    <property type="match status" value="1"/>
</dbReference>
<comment type="caution">
    <text evidence="9">The sequence shown here is derived from an EMBL/GenBank/DDBJ whole genome shotgun (WGS) entry which is preliminary data.</text>
</comment>
<keyword evidence="4 7" id="KW-0812">Transmembrane</keyword>
<protein>
    <submittedName>
        <fullName evidence="9">Carbohydrate ABC transporter permease</fullName>
    </submittedName>
</protein>
<feature type="transmembrane region" description="Helical" evidence="7">
    <location>
        <begin position="131"/>
        <end position="147"/>
    </location>
</feature>
<keyword evidence="2 7" id="KW-0813">Transport</keyword>
<dbReference type="SUPFAM" id="SSF161098">
    <property type="entry name" value="MetI-like"/>
    <property type="match status" value="1"/>
</dbReference>
<dbReference type="EMBL" id="DVLL01000023">
    <property type="protein sequence ID" value="HIT59537.1"/>
    <property type="molecule type" value="Genomic_DNA"/>
</dbReference>
<evidence type="ECO:0000256" key="3">
    <source>
        <dbReference type="ARBA" id="ARBA00022475"/>
    </source>
</evidence>
<gene>
    <name evidence="9" type="ORF">IAC39_07505</name>
</gene>
<evidence type="ECO:0000256" key="7">
    <source>
        <dbReference type="RuleBase" id="RU363032"/>
    </source>
</evidence>
<keyword evidence="3" id="KW-1003">Cell membrane</keyword>
<evidence type="ECO:0000256" key="6">
    <source>
        <dbReference type="ARBA" id="ARBA00023136"/>
    </source>
</evidence>
<sequence length="259" mass="29717">MTYSMKKKISGALRIIIIGILALMFAYPVIMTAARSFIYDGKLSLTSYWRLFVFNFTYLDYFWNSVIYATLITVVCIIISFPLGFLFAKIKFKGRELIFFIYILVMMLPFQATSLPNYIQLRDFGMLNTRLALTVPMMFSPFAVFLFRQYMKNIPNDLLDSTLLESSSVFSIFRYAVIPQVKPAIAALSILIFCESWNIVEQALIFSMDNTDIYPLSVMLSNIPADASYAGGTVYMFPVLALFVLFREALESSMEEYKL</sequence>
<feature type="transmembrane region" description="Helical" evidence="7">
    <location>
        <begin position="184"/>
        <end position="207"/>
    </location>
</feature>
<feature type="transmembrane region" description="Helical" evidence="7">
    <location>
        <begin position="227"/>
        <end position="246"/>
    </location>
</feature>
<feature type="transmembrane region" description="Helical" evidence="7">
    <location>
        <begin position="12"/>
        <end position="38"/>
    </location>
</feature>
<comment type="subcellular location">
    <subcellularLocation>
        <location evidence="1 7">Cell membrane</location>
        <topology evidence="1 7">Multi-pass membrane protein</topology>
    </subcellularLocation>
</comment>
<evidence type="ECO:0000256" key="1">
    <source>
        <dbReference type="ARBA" id="ARBA00004651"/>
    </source>
</evidence>
<dbReference type="CDD" id="cd06261">
    <property type="entry name" value="TM_PBP2"/>
    <property type="match status" value="1"/>
</dbReference>
<dbReference type="GO" id="GO:0055085">
    <property type="term" value="P:transmembrane transport"/>
    <property type="evidence" value="ECO:0007669"/>
    <property type="project" value="InterPro"/>
</dbReference>
<keyword evidence="5 7" id="KW-1133">Transmembrane helix</keyword>
<evidence type="ECO:0000256" key="2">
    <source>
        <dbReference type="ARBA" id="ARBA00022448"/>
    </source>
</evidence>
<evidence type="ECO:0000256" key="4">
    <source>
        <dbReference type="ARBA" id="ARBA00022692"/>
    </source>
</evidence>
<comment type="similarity">
    <text evidence="7">Belongs to the binding-protein-dependent transport system permease family.</text>
</comment>
<accession>A0A9D1GV05</accession>
<dbReference type="PANTHER" id="PTHR43744">
    <property type="entry name" value="ABC TRANSPORTER PERMEASE PROTEIN MG189-RELATED-RELATED"/>
    <property type="match status" value="1"/>
</dbReference>
<feature type="transmembrane region" description="Helical" evidence="7">
    <location>
        <begin position="61"/>
        <end position="87"/>
    </location>
</feature>
<evidence type="ECO:0000313" key="10">
    <source>
        <dbReference type="Proteomes" id="UP000824136"/>
    </source>
</evidence>
<reference evidence="9" key="1">
    <citation type="submission" date="2020-10" db="EMBL/GenBank/DDBJ databases">
        <authorList>
            <person name="Gilroy R."/>
        </authorList>
    </citation>
    <scope>NUCLEOTIDE SEQUENCE</scope>
    <source>
        <strain evidence="9">CHK33-4379</strain>
    </source>
</reference>
<dbReference type="AlphaFoldDB" id="A0A9D1GV05"/>
<dbReference type="InterPro" id="IPR035906">
    <property type="entry name" value="MetI-like_sf"/>
</dbReference>
<feature type="domain" description="ABC transmembrane type-1" evidence="8">
    <location>
        <begin position="62"/>
        <end position="246"/>
    </location>
</feature>
<dbReference type="PROSITE" id="PS50928">
    <property type="entry name" value="ABC_TM1"/>
    <property type="match status" value="1"/>
</dbReference>
<reference evidence="9" key="2">
    <citation type="journal article" date="2021" name="PeerJ">
        <title>Extensive microbial diversity within the chicken gut microbiome revealed by metagenomics and culture.</title>
        <authorList>
            <person name="Gilroy R."/>
            <person name="Ravi A."/>
            <person name="Getino M."/>
            <person name="Pursley I."/>
            <person name="Horton D.L."/>
            <person name="Alikhan N.F."/>
            <person name="Baker D."/>
            <person name="Gharbi K."/>
            <person name="Hall N."/>
            <person name="Watson M."/>
            <person name="Adriaenssens E.M."/>
            <person name="Foster-Nyarko E."/>
            <person name="Jarju S."/>
            <person name="Secka A."/>
            <person name="Antonio M."/>
            <person name="Oren A."/>
            <person name="Chaudhuri R.R."/>
            <person name="La Ragione R."/>
            <person name="Hildebrand F."/>
            <person name="Pallen M.J."/>
        </authorList>
    </citation>
    <scope>NUCLEOTIDE SEQUENCE</scope>
    <source>
        <strain evidence="9">CHK33-4379</strain>
    </source>
</reference>
<organism evidence="9 10">
    <name type="scientific">Candidatus Faeciplasma pullistercoris</name>
    <dbReference type="NCBI Taxonomy" id="2840800"/>
    <lineage>
        <taxon>Bacteria</taxon>
        <taxon>Bacillati</taxon>
        <taxon>Bacillota</taxon>
        <taxon>Clostridia</taxon>
        <taxon>Eubacteriales</taxon>
        <taxon>Oscillospiraceae</taxon>
        <taxon>Oscillospiraceae incertae sedis</taxon>
        <taxon>Candidatus Faeciplasma</taxon>
    </lineage>
</organism>
<dbReference type="GO" id="GO:0005886">
    <property type="term" value="C:plasma membrane"/>
    <property type="evidence" value="ECO:0007669"/>
    <property type="project" value="UniProtKB-SubCell"/>
</dbReference>
<name>A0A9D1GV05_9FIRM</name>
<dbReference type="Pfam" id="PF00528">
    <property type="entry name" value="BPD_transp_1"/>
    <property type="match status" value="1"/>
</dbReference>
<proteinExistence type="inferred from homology"/>
<dbReference type="Proteomes" id="UP000824136">
    <property type="component" value="Unassembled WGS sequence"/>
</dbReference>
<evidence type="ECO:0000313" key="9">
    <source>
        <dbReference type="EMBL" id="HIT59537.1"/>
    </source>
</evidence>
<dbReference type="InterPro" id="IPR000515">
    <property type="entry name" value="MetI-like"/>
</dbReference>
<evidence type="ECO:0000259" key="8">
    <source>
        <dbReference type="PROSITE" id="PS50928"/>
    </source>
</evidence>
<keyword evidence="6 7" id="KW-0472">Membrane</keyword>
<dbReference type="Gene3D" id="1.10.3720.10">
    <property type="entry name" value="MetI-like"/>
    <property type="match status" value="1"/>
</dbReference>